<evidence type="ECO:0000313" key="5">
    <source>
        <dbReference type="Proteomes" id="UP000295493"/>
    </source>
</evidence>
<evidence type="ECO:0000313" key="4">
    <source>
        <dbReference type="EMBL" id="TDN84584.1"/>
    </source>
</evidence>
<dbReference type="RefSeq" id="WP_229668143.1">
    <property type="nucleotide sequence ID" value="NZ_BMLU01000003.1"/>
</dbReference>
<keyword evidence="1 2" id="KW-0732">Signal</keyword>
<sequence length="339" mass="35243">MAGVAAVALGFSGYGVVAAAGGLIAATDSNSPEAKLARMRDRVAAMQADVAMVKKVAARRAAAVESRQKLIAAVLSGKGDPSDFDLAAMLSGDGASSPLAADATAPLRKAEMRQVAFAVKARQAAEARYTQTAQQLRKLGLSPEKIAPGVGGPFEPIDASEMKASSEADKQFHSLFMAWKKLDSLEQAVISIPSTKPVAHVTFSSTFGIRHDPLNGHGAMHSGVDIPGPLGTPVYATADGIVDRAGRAGGYGNLIEINHGRGIETRYGHLSKIMVSDHQRVHRGDVIGLMGSTGRSTGSHLHYEVRIDGHAVNPEPYLESGTYLASADADAAKGGPAED</sequence>
<reference evidence="4 5" key="1">
    <citation type="submission" date="2019-03" db="EMBL/GenBank/DDBJ databases">
        <title>Genomic Encyclopedia of Type Strains, Phase IV (KMG-IV): sequencing the most valuable type-strain genomes for metagenomic binning, comparative biology and taxonomic classification.</title>
        <authorList>
            <person name="Goeker M."/>
        </authorList>
    </citation>
    <scope>NUCLEOTIDE SEQUENCE [LARGE SCALE GENOMIC DNA]</scope>
    <source>
        <strain evidence="4 5">DSM 25059</strain>
    </source>
</reference>
<dbReference type="Pfam" id="PF01551">
    <property type="entry name" value="Peptidase_M23"/>
    <property type="match status" value="1"/>
</dbReference>
<dbReference type="Gene3D" id="2.70.70.10">
    <property type="entry name" value="Glucose Permease (Domain IIA)"/>
    <property type="match status" value="1"/>
</dbReference>
<dbReference type="CDD" id="cd12797">
    <property type="entry name" value="M23_peptidase"/>
    <property type="match status" value="1"/>
</dbReference>
<organism evidence="4 5">
    <name type="scientific">Stakelama pacifica</name>
    <dbReference type="NCBI Taxonomy" id="517720"/>
    <lineage>
        <taxon>Bacteria</taxon>
        <taxon>Pseudomonadati</taxon>
        <taxon>Pseudomonadota</taxon>
        <taxon>Alphaproteobacteria</taxon>
        <taxon>Sphingomonadales</taxon>
        <taxon>Sphingomonadaceae</taxon>
        <taxon>Stakelama</taxon>
    </lineage>
</organism>
<dbReference type="PANTHER" id="PTHR21666:SF289">
    <property type="entry name" value="L-ALA--D-GLU ENDOPEPTIDASE"/>
    <property type="match status" value="1"/>
</dbReference>
<accession>A0A4R6FUH5</accession>
<gene>
    <name evidence="4" type="ORF">EV664_103230</name>
</gene>
<dbReference type="EMBL" id="SNWD01000003">
    <property type="protein sequence ID" value="TDN84584.1"/>
    <property type="molecule type" value="Genomic_DNA"/>
</dbReference>
<dbReference type="GO" id="GO:0004222">
    <property type="term" value="F:metalloendopeptidase activity"/>
    <property type="evidence" value="ECO:0007669"/>
    <property type="project" value="TreeGrafter"/>
</dbReference>
<dbReference type="InterPro" id="IPR016047">
    <property type="entry name" value="M23ase_b-sheet_dom"/>
</dbReference>
<dbReference type="SUPFAM" id="SSF51261">
    <property type="entry name" value="Duplicated hybrid motif"/>
    <property type="match status" value="1"/>
</dbReference>
<dbReference type="Proteomes" id="UP000295493">
    <property type="component" value="Unassembled WGS sequence"/>
</dbReference>
<comment type="caution">
    <text evidence="4">The sequence shown here is derived from an EMBL/GenBank/DDBJ whole genome shotgun (WGS) entry which is preliminary data.</text>
</comment>
<dbReference type="FunFam" id="2.70.70.10:FF:000006">
    <property type="entry name" value="M23 family peptidase"/>
    <property type="match status" value="1"/>
</dbReference>
<keyword evidence="5" id="KW-1185">Reference proteome</keyword>
<dbReference type="PANTHER" id="PTHR21666">
    <property type="entry name" value="PEPTIDASE-RELATED"/>
    <property type="match status" value="1"/>
</dbReference>
<feature type="signal peptide" evidence="2">
    <location>
        <begin position="1"/>
        <end position="19"/>
    </location>
</feature>
<protein>
    <submittedName>
        <fullName evidence="4">Murein DD-endopeptidase MepM/ murein hydrolase activator NlpD</fullName>
    </submittedName>
</protein>
<proteinExistence type="predicted"/>
<feature type="chain" id="PRO_5020396298" evidence="2">
    <location>
        <begin position="20"/>
        <end position="339"/>
    </location>
</feature>
<dbReference type="AlphaFoldDB" id="A0A4R6FUH5"/>
<evidence type="ECO:0000256" key="2">
    <source>
        <dbReference type="SAM" id="SignalP"/>
    </source>
</evidence>
<feature type="domain" description="M23ase beta-sheet core" evidence="3">
    <location>
        <begin position="220"/>
        <end position="314"/>
    </location>
</feature>
<name>A0A4R6FUH5_9SPHN</name>
<evidence type="ECO:0000256" key="1">
    <source>
        <dbReference type="ARBA" id="ARBA00022729"/>
    </source>
</evidence>
<keyword evidence="4" id="KW-0378">Hydrolase</keyword>
<dbReference type="InterPro" id="IPR050570">
    <property type="entry name" value="Cell_wall_metabolism_enzyme"/>
</dbReference>
<evidence type="ECO:0000259" key="3">
    <source>
        <dbReference type="Pfam" id="PF01551"/>
    </source>
</evidence>
<dbReference type="InterPro" id="IPR011055">
    <property type="entry name" value="Dup_hybrid_motif"/>
</dbReference>